<proteinExistence type="inferred from homology"/>
<evidence type="ECO:0000313" key="11">
    <source>
        <dbReference type="EMBL" id="MBB6209135.1"/>
    </source>
</evidence>
<keyword evidence="4 7" id="KW-0694">RNA-binding</keyword>
<protein>
    <recommendedName>
        <fullName evidence="6 7">Peptidyl-tRNA hydrolase</fullName>
        <shortName evidence="7">Pth</shortName>
        <ecNumber evidence="1 7">3.1.1.29</ecNumber>
    </recommendedName>
</protein>
<evidence type="ECO:0000256" key="3">
    <source>
        <dbReference type="ARBA" id="ARBA00022801"/>
    </source>
</evidence>
<dbReference type="CDD" id="cd00462">
    <property type="entry name" value="PTH"/>
    <property type="match status" value="1"/>
</dbReference>
<dbReference type="NCBIfam" id="TIGR00447">
    <property type="entry name" value="pth"/>
    <property type="match status" value="1"/>
</dbReference>
<comment type="caution">
    <text evidence="11">The sequence shown here is derived from an EMBL/GenBank/DDBJ whole genome shotgun (WGS) entry which is preliminary data.</text>
</comment>
<feature type="binding site" evidence="7">
    <location>
        <position position="20"/>
    </location>
    <ligand>
        <name>tRNA</name>
        <dbReference type="ChEBI" id="CHEBI:17843"/>
    </ligand>
</feature>
<feature type="site" description="Stabilizes the basic form of H active site to accept a proton" evidence="7">
    <location>
        <position position="97"/>
    </location>
</feature>
<reference evidence="11 12" key="1">
    <citation type="submission" date="2020-08" db="EMBL/GenBank/DDBJ databases">
        <title>Genomic Encyclopedia of Type Strains, Phase IV (KMG-IV): sequencing the most valuable type-strain genomes for metagenomic binning, comparative biology and taxonomic classification.</title>
        <authorList>
            <person name="Goeker M."/>
        </authorList>
    </citation>
    <scope>NUCLEOTIDE SEQUENCE [LARGE SCALE GENOMIC DNA]</scope>
    <source>
        <strain evidence="11 12">DSM 11590</strain>
    </source>
</reference>
<comment type="subunit">
    <text evidence="7">Monomer.</text>
</comment>
<comment type="similarity">
    <text evidence="5 7 9">Belongs to the PTH family.</text>
</comment>
<evidence type="ECO:0000256" key="2">
    <source>
        <dbReference type="ARBA" id="ARBA00022555"/>
    </source>
</evidence>
<feature type="binding site" evidence="7">
    <location>
        <position position="70"/>
    </location>
    <ligand>
        <name>tRNA</name>
        <dbReference type="ChEBI" id="CHEBI:17843"/>
    </ligand>
</feature>
<dbReference type="EMBL" id="JACIIX010000001">
    <property type="protein sequence ID" value="MBB6209135.1"/>
    <property type="molecule type" value="Genomic_DNA"/>
</dbReference>
<dbReference type="SUPFAM" id="SSF53178">
    <property type="entry name" value="Peptidyl-tRNA hydrolase-like"/>
    <property type="match status" value="1"/>
</dbReference>
<comment type="catalytic activity">
    <reaction evidence="7 8">
        <text>an N-acyl-L-alpha-aminoacyl-tRNA + H2O = an N-acyl-L-amino acid + a tRNA + H(+)</text>
        <dbReference type="Rhea" id="RHEA:54448"/>
        <dbReference type="Rhea" id="RHEA-COMP:10123"/>
        <dbReference type="Rhea" id="RHEA-COMP:13883"/>
        <dbReference type="ChEBI" id="CHEBI:15377"/>
        <dbReference type="ChEBI" id="CHEBI:15378"/>
        <dbReference type="ChEBI" id="CHEBI:59874"/>
        <dbReference type="ChEBI" id="CHEBI:78442"/>
        <dbReference type="ChEBI" id="CHEBI:138191"/>
        <dbReference type="EC" id="3.1.1.29"/>
    </reaction>
</comment>
<dbReference type="InterPro" id="IPR036416">
    <property type="entry name" value="Pept_tRNA_hydro_sf"/>
</dbReference>
<dbReference type="Gene3D" id="3.40.50.1470">
    <property type="entry name" value="Peptidyl-tRNA hydrolase"/>
    <property type="match status" value="1"/>
</dbReference>
<evidence type="ECO:0000313" key="12">
    <source>
        <dbReference type="Proteomes" id="UP000544872"/>
    </source>
</evidence>
<evidence type="ECO:0000256" key="6">
    <source>
        <dbReference type="ARBA" id="ARBA00050038"/>
    </source>
</evidence>
<dbReference type="InterPro" id="IPR001328">
    <property type="entry name" value="Pept_tRNA_hydro"/>
</dbReference>
<dbReference type="EC" id="3.1.1.29" evidence="1 7"/>
<dbReference type="GO" id="GO:0005737">
    <property type="term" value="C:cytoplasm"/>
    <property type="evidence" value="ECO:0007669"/>
    <property type="project" value="UniProtKB-SubCell"/>
</dbReference>
<dbReference type="PANTHER" id="PTHR17224">
    <property type="entry name" value="PEPTIDYL-TRNA HYDROLASE"/>
    <property type="match status" value="1"/>
</dbReference>
<dbReference type="GO" id="GO:0006515">
    <property type="term" value="P:protein quality control for misfolded or incompletely synthesized proteins"/>
    <property type="evidence" value="ECO:0007669"/>
    <property type="project" value="UniProtKB-UniRule"/>
</dbReference>
<comment type="function">
    <text evidence="7">Hydrolyzes ribosome-free peptidyl-tRNAs (with 1 or more amino acids incorporated), which drop off the ribosome during protein synthesis, or as a result of ribosome stalling.</text>
</comment>
<dbReference type="GO" id="GO:0072344">
    <property type="term" value="P:rescue of stalled ribosome"/>
    <property type="evidence" value="ECO:0007669"/>
    <property type="project" value="UniProtKB-UniRule"/>
</dbReference>
<dbReference type="PROSITE" id="PS01195">
    <property type="entry name" value="PEPT_TRNA_HYDROL_1"/>
    <property type="match status" value="1"/>
</dbReference>
<gene>
    <name evidence="7" type="primary">pth</name>
    <name evidence="11" type="ORF">FHS48_000516</name>
</gene>
<evidence type="ECO:0000256" key="4">
    <source>
        <dbReference type="ARBA" id="ARBA00022884"/>
    </source>
</evidence>
<feature type="binding site" evidence="7">
    <location>
        <position position="72"/>
    </location>
    <ligand>
        <name>tRNA</name>
        <dbReference type="ChEBI" id="CHEBI:17843"/>
    </ligand>
</feature>
<feature type="site" description="Discriminates between blocked and unblocked aminoacyl-tRNA" evidence="7">
    <location>
        <position position="15"/>
    </location>
</feature>
<evidence type="ECO:0000256" key="8">
    <source>
        <dbReference type="RuleBase" id="RU000673"/>
    </source>
</evidence>
<accession>A0A7W9ZDA6</accession>
<feature type="active site" description="Proton acceptor" evidence="7">
    <location>
        <position position="25"/>
    </location>
</feature>
<dbReference type="Proteomes" id="UP000544872">
    <property type="component" value="Unassembled WGS sequence"/>
</dbReference>
<feature type="region of interest" description="Disordered" evidence="10">
    <location>
        <begin position="192"/>
        <end position="226"/>
    </location>
</feature>
<feature type="binding site" evidence="7">
    <location>
        <position position="118"/>
    </location>
    <ligand>
        <name>tRNA</name>
        <dbReference type="ChEBI" id="CHEBI:17843"/>
    </ligand>
</feature>
<keyword evidence="2 7" id="KW-0820">tRNA-binding</keyword>
<name>A0A7W9ZDA6_NOVIT</name>
<keyword evidence="7" id="KW-0963">Cytoplasm</keyword>
<dbReference type="FunFam" id="3.40.50.1470:FF:000001">
    <property type="entry name" value="Peptidyl-tRNA hydrolase"/>
    <property type="match status" value="1"/>
</dbReference>
<comment type="function">
    <text evidence="7">Catalyzes the release of premature peptidyl moieties from peptidyl-tRNA molecules trapped in stalled 50S ribosomal subunits, and thus maintains levels of free tRNAs and 50S ribosomes.</text>
</comment>
<dbReference type="PROSITE" id="PS01196">
    <property type="entry name" value="PEPT_TRNA_HYDROL_2"/>
    <property type="match status" value="1"/>
</dbReference>
<dbReference type="Pfam" id="PF01195">
    <property type="entry name" value="Pept_tRNA_hydro"/>
    <property type="match status" value="1"/>
</dbReference>
<dbReference type="PANTHER" id="PTHR17224:SF1">
    <property type="entry name" value="PEPTIDYL-TRNA HYDROLASE"/>
    <property type="match status" value="1"/>
</dbReference>
<evidence type="ECO:0000256" key="1">
    <source>
        <dbReference type="ARBA" id="ARBA00013260"/>
    </source>
</evidence>
<evidence type="ECO:0000256" key="10">
    <source>
        <dbReference type="SAM" id="MobiDB-lite"/>
    </source>
</evidence>
<organism evidence="11 12">
    <name type="scientific">Novispirillum itersonii</name>
    <name type="common">Aquaspirillum itersonii</name>
    <dbReference type="NCBI Taxonomy" id="189"/>
    <lineage>
        <taxon>Bacteria</taxon>
        <taxon>Pseudomonadati</taxon>
        <taxon>Pseudomonadota</taxon>
        <taxon>Alphaproteobacteria</taxon>
        <taxon>Rhodospirillales</taxon>
        <taxon>Novispirillaceae</taxon>
        <taxon>Novispirillum</taxon>
    </lineage>
</organism>
<feature type="compositionally biased region" description="Low complexity" evidence="10">
    <location>
        <begin position="206"/>
        <end position="226"/>
    </location>
</feature>
<comment type="subcellular location">
    <subcellularLocation>
        <location evidence="7">Cytoplasm</location>
    </subcellularLocation>
</comment>
<keyword evidence="12" id="KW-1185">Reference proteome</keyword>
<evidence type="ECO:0000256" key="7">
    <source>
        <dbReference type="HAMAP-Rule" id="MF_00083"/>
    </source>
</evidence>
<dbReference type="InterPro" id="IPR018171">
    <property type="entry name" value="Pept_tRNA_hydro_CS"/>
</dbReference>
<keyword evidence="3 7" id="KW-0378">Hydrolase</keyword>
<dbReference type="GO" id="GO:0004045">
    <property type="term" value="F:peptidyl-tRNA hydrolase activity"/>
    <property type="evidence" value="ECO:0007669"/>
    <property type="project" value="UniProtKB-UniRule"/>
</dbReference>
<evidence type="ECO:0000256" key="9">
    <source>
        <dbReference type="RuleBase" id="RU004320"/>
    </source>
</evidence>
<evidence type="ECO:0000256" key="5">
    <source>
        <dbReference type="ARBA" id="ARBA00038063"/>
    </source>
</evidence>
<dbReference type="AlphaFoldDB" id="A0A7W9ZDA6"/>
<dbReference type="GO" id="GO:0000049">
    <property type="term" value="F:tRNA binding"/>
    <property type="evidence" value="ECO:0007669"/>
    <property type="project" value="UniProtKB-UniRule"/>
</dbReference>
<sequence>MKGETSMWLVVGLGNPGTEYAGNRHNIGFMAVDDLVRRHSFSGWRAKYSGELADGEIAGQRVLALKPMTYMNRSGQSVGEVARFFKIAPENIIVLHDELELPPGKLRTKQGGGHAGHNGLRDIDAHVGANYWRVRLGIGRPHDKALVHKWVLGDFGKADEVWLDPFLQAVSKNIALLLKGDHAGFQNKVTLATQPPKPKKADVAKPADGGAAPATAGGKPAATGPNTTMAAAFAAAAKPEGKL</sequence>
<dbReference type="HAMAP" id="MF_00083">
    <property type="entry name" value="Pept_tRNA_hydro_bact"/>
    <property type="match status" value="1"/>
</dbReference>